<feature type="transmembrane region" description="Helical" evidence="1">
    <location>
        <begin position="127"/>
        <end position="145"/>
    </location>
</feature>
<dbReference type="AlphaFoldDB" id="A0A212D5E5"/>
<gene>
    <name evidence="2" type="ORF">Celaphus_00014261</name>
</gene>
<sequence length="184" mass="21539">MNDRKYSIVTGTFCFLNTVQFLIFEVNEVAFFGYEETFSVYQETRSELVSWVVTHKKNISVGLSTITLLVCSLLLYCIHTKNYVGMLCYSVWIIIYELLSLSIILLTNRAIKEQFKELRYLRLTFQISRMLLHLFCVPFVTKYGYSIFKDPRAVSKIGQRRRSSVSTIESWPPVRMGSLYCKMN</sequence>
<keyword evidence="1" id="KW-0812">Transmembrane</keyword>
<dbReference type="PANTHER" id="PTHR34928:SF3">
    <property type="entry name" value="TRANSMEMBRANE PROTEIN 217B-RELATED"/>
    <property type="match status" value="1"/>
</dbReference>
<dbReference type="Proteomes" id="UP000242450">
    <property type="component" value="Chromosome 7"/>
</dbReference>
<feature type="transmembrane region" description="Helical" evidence="1">
    <location>
        <begin position="59"/>
        <end position="78"/>
    </location>
</feature>
<comment type="caution">
    <text evidence="2">The sequence shown here is derived from an EMBL/GenBank/DDBJ whole genome shotgun (WGS) entry which is preliminary data.</text>
</comment>
<evidence type="ECO:0000313" key="2">
    <source>
        <dbReference type="EMBL" id="OWK13406.1"/>
    </source>
</evidence>
<name>A0A212D5E5_CEREH</name>
<feature type="transmembrane region" description="Helical" evidence="1">
    <location>
        <begin position="84"/>
        <end position="106"/>
    </location>
</feature>
<reference evidence="2 3" key="1">
    <citation type="journal article" date="2018" name="Mol. Genet. Genomics">
        <title>The red deer Cervus elaphus genome CerEla1.0: sequencing, annotating, genes, and chromosomes.</title>
        <authorList>
            <person name="Bana N.A."/>
            <person name="Nyiri A."/>
            <person name="Nagy J."/>
            <person name="Frank K."/>
            <person name="Nagy T."/>
            <person name="Steger V."/>
            <person name="Schiller M."/>
            <person name="Lakatos P."/>
            <person name="Sugar L."/>
            <person name="Horn P."/>
            <person name="Barta E."/>
            <person name="Orosz L."/>
        </authorList>
    </citation>
    <scope>NUCLEOTIDE SEQUENCE [LARGE SCALE GENOMIC DNA]</scope>
    <source>
        <strain evidence="2">Hungarian</strain>
    </source>
</reference>
<dbReference type="Pfam" id="PF15049">
    <property type="entry name" value="DUF4534"/>
    <property type="match status" value="1"/>
</dbReference>
<dbReference type="OrthoDB" id="9443855at2759"/>
<evidence type="ECO:0000256" key="1">
    <source>
        <dbReference type="SAM" id="Phobius"/>
    </source>
</evidence>
<accession>A0A212D5E5</accession>
<dbReference type="PANTHER" id="PTHR34928">
    <property type="entry name" value="TRANSMEMBRANE PROTEIN 217"/>
    <property type="match status" value="1"/>
</dbReference>
<dbReference type="EMBL" id="MKHE01000007">
    <property type="protein sequence ID" value="OWK13406.1"/>
    <property type="molecule type" value="Genomic_DNA"/>
</dbReference>
<keyword evidence="1" id="KW-1133">Transmembrane helix</keyword>
<evidence type="ECO:0000313" key="3">
    <source>
        <dbReference type="Proteomes" id="UP000242450"/>
    </source>
</evidence>
<dbReference type="InterPro" id="IPR027862">
    <property type="entry name" value="DUF4534"/>
</dbReference>
<protein>
    <submittedName>
        <fullName evidence="2">TMEM217</fullName>
    </submittedName>
</protein>
<keyword evidence="1" id="KW-0472">Membrane</keyword>
<keyword evidence="3" id="KW-1185">Reference proteome</keyword>
<organism evidence="2 3">
    <name type="scientific">Cervus elaphus hippelaphus</name>
    <name type="common">European red deer</name>
    <dbReference type="NCBI Taxonomy" id="46360"/>
    <lineage>
        <taxon>Eukaryota</taxon>
        <taxon>Metazoa</taxon>
        <taxon>Chordata</taxon>
        <taxon>Craniata</taxon>
        <taxon>Vertebrata</taxon>
        <taxon>Euteleostomi</taxon>
        <taxon>Mammalia</taxon>
        <taxon>Eutheria</taxon>
        <taxon>Laurasiatheria</taxon>
        <taxon>Artiodactyla</taxon>
        <taxon>Ruminantia</taxon>
        <taxon>Pecora</taxon>
        <taxon>Cervidae</taxon>
        <taxon>Cervinae</taxon>
        <taxon>Cervus</taxon>
    </lineage>
</organism>
<proteinExistence type="predicted"/>